<reference evidence="2" key="1">
    <citation type="journal article" date="2015" name="Nature">
        <title>Complex archaea that bridge the gap between prokaryotes and eukaryotes.</title>
        <authorList>
            <person name="Spang A."/>
            <person name="Saw J.H."/>
            <person name="Jorgensen S.L."/>
            <person name="Zaremba-Niedzwiedzka K."/>
            <person name="Martijn J."/>
            <person name="Lind A.E."/>
            <person name="van Eijk R."/>
            <person name="Schleper C."/>
            <person name="Guy L."/>
            <person name="Ettema T.J."/>
        </authorList>
    </citation>
    <scope>NUCLEOTIDE SEQUENCE</scope>
</reference>
<comment type="caution">
    <text evidence="2">The sequence shown here is derived from an EMBL/GenBank/DDBJ whole genome shotgun (WGS) entry which is preliminary data.</text>
</comment>
<dbReference type="InterPro" id="IPR032427">
    <property type="entry name" value="P22_portal"/>
</dbReference>
<dbReference type="AlphaFoldDB" id="A0A0F8Z891"/>
<dbReference type="Pfam" id="PF16510">
    <property type="entry name" value="P22_portal"/>
    <property type="match status" value="1"/>
</dbReference>
<accession>A0A0F8Z891</accession>
<gene>
    <name evidence="2" type="ORF">LCGC14_2727600</name>
</gene>
<evidence type="ECO:0000313" key="2">
    <source>
        <dbReference type="EMBL" id="KKK89987.1"/>
    </source>
</evidence>
<proteinExistence type="predicted"/>
<organism evidence="2">
    <name type="scientific">marine sediment metagenome</name>
    <dbReference type="NCBI Taxonomy" id="412755"/>
    <lineage>
        <taxon>unclassified sequences</taxon>
        <taxon>metagenomes</taxon>
        <taxon>ecological metagenomes</taxon>
    </lineage>
</organism>
<sequence>RCIVLIDVAPRGQVEIDDGMMDKFEFENNRELAVAHMQFHDSDLVNFRRVTGINPDALGEKSEIRSGVGIAKKVAQTETVVAGAFDNYRRTRVAMTLTIMDCVQHYYTPRKIELVTDDTKDAKIIDLNPETLTTMKQSKYDVVIATVPSLSNVEEDQFTVLSQLIPQMSQASPFWAKMLLRASSLRDKDDFIKELDALPKGPQIQPKMTISAQLDNMSPVERGYLYQQMGAGEIAQAVMQENRPPTDMLKLQGIQMKLQGDMAKIRAQIEQIQVKAETEGRKMELEVEIADAEARAAIAQAKIDIVLAQMELEKERLEIEKAELGVEKAQVDVEKTRVQAKTIASKPKVKK</sequence>
<feature type="non-terminal residue" evidence="2">
    <location>
        <position position="1"/>
    </location>
</feature>
<feature type="coiled-coil region" evidence="1">
    <location>
        <begin position="275"/>
        <end position="334"/>
    </location>
</feature>
<keyword evidence="1" id="KW-0175">Coiled coil</keyword>
<evidence type="ECO:0000256" key="1">
    <source>
        <dbReference type="SAM" id="Coils"/>
    </source>
</evidence>
<name>A0A0F8Z891_9ZZZZ</name>
<dbReference type="EMBL" id="LAZR01049295">
    <property type="protein sequence ID" value="KKK89987.1"/>
    <property type="molecule type" value="Genomic_DNA"/>
</dbReference>
<protein>
    <submittedName>
        <fullName evidence="2">Uncharacterized protein</fullName>
    </submittedName>
</protein>